<dbReference type="EMBL" id="JAVTTP010000001">
    <property type="protein sequence ID" value="MDT7828082.1"/>
    <property type="molecule type" value="Genomic_DNA"/>
</dbReference>
<name>A0ABU3L322_9FLAO</name>
<organism evidence="1 2">
    <name type="scientific">Pricia mediterranea</name>
    <dbReference type="NCBI Taxonomy" id="3076079"/>
    <lineage>
        <taxon>Bacteria</taxon>
        <taxon>Pseudomonadati</taxon>
        <taxon>Bacteroidota</taxon>
        <taxon>Flavobacteriia</taxon>
        <taxon>Flavobacteriales</taxon>
        <taxon>Flavobacteriaceae</taxon>
        <taxon>Pricia</taxon>
    </lineage>
</organism>
<dbReference type="RefSeq" id="WP_314013209.1">
    <property type="nucleotide sequence ID" value="NZ_JAVTTP010000001.1"/>
</dbReference>
<accession>A0ABU3L322</accession>
<sequence>MNLETPDPYDIWNTQLGQNIKKVFYKNKILGVLPSAGLTIFDFYIYNNIRYGYDKRPYPIAHAYKALIGTELFRKTQITQYLSFARDSISWLANNYSHGFSGYCWGLNMPWVSKIAVYDENIPHVTHTPYVLEAFIDFQKLTSDNKYDNIIVSVFNFLDGDLHKMIDKNSVLALSYSPRPEKRIVINANSYAMLSYALLIDKSPLGRKYSEDKVKRLYQFLVNHQNSDGSWYYYSDKTPGNFIDCFHTCFVLKNIFKVNEIVPLSNSEKIISHGYQFLKNHLWDSKRNLFKRFSVTDRLSPVKYDLYDNAEMLNLAILLKDDMLIEKLLASIKLNFVAGDDIYSHIVYPNLKVNKNTLRWATLPYLYALSKKIKYY</sequence>
<dbReference type="SUPFAM" id="SSF48239">
    <property type="entry name" value="Terpenoid cyclases/Protein prenyltransferases"/>
    <property type="match status" value="1"/>
</dbReference>
<keyword evidence="2" id="KW-1185">Reference proteome</keyword>
<evidence type="ECO:0000313" key="2">
    <source>
        <dbReference type="Proteomes" id="UP001250656"/>
    </source>
</evidence>
<protein>
    <recommendedName>
        <fullName evidence="3">Delta-aminolevulinic acid dehydratase</fullName>
    </recommendedName>
</protein>
<dbReference type="Gene3D" id="1.50.10.20">
    <property type="match status" value="1"/>
</dbReference>
<reference evidence="1 2" key="1">
    <citation type="submission" date="2023-09" db="EMBL/GenBank/DDBJ databases">
        <title>Novel taxa isolated from Blanes Bay.</title>
        <authorList>
            <person name="Rey-Velasco X."/>
            <person name="Lucena T."/>
        </authorList>
    </citation>
    <scope>NUCLEOTIDE SEQUENCE [LARGE SCALE GENOMIC DNA]</scope>
    <source>
        <strain evidence="1 2">S334</strain>
    </source>
</reference>
<dbReference type="InterPro" id="IPR008930">
    <property type="entry name" value="Terpenoid_cyclase/PrenylTrfase"/>
</dbReference>
<evidence type="ECO:0008006" key="3">
    <source>
        <dbReference type="Google" id="ProtNLM"/>
    </source>
</evidence>
<comment type="caution">
    <text evidence="1">The sequence shown here is derived from an EMBL/GenBank/DDBJ whole genome shotgun (WGS) entry which is preliminary data.</text>
</comment>
<dbReference type="Proteomes" id="UP001250656">
    <property type="component" value="Unassembled WGS sequence"/>
</dbReference>
<proteinExistence type="predicted"/>
<gene>
    <name evidence="1" type="ORF">RQM65_05315</name>
</gene>
<evidence type="ECO:0000313" key="1">
    <source>
        <dbReference type="EMBL" id="MDT7828082.1"/>
    </source>
</evidence>